<evidence type="ECO:0000313" key="1">
    <source>
        <dbReference type="EMBL" id="KAI3750512.1"/>
    </source>
</evidence>
<comment type="caution">
    <text evidence="1">The sequence shown here is derived from an EMBL/GenBank/DDBJ whole genome shotgun (WGS) entry which is preliminary data.</text>
</comment>
<reference evidence="2" key="1">
    <citation type="journal article" date="2022" name="Mol. Ecol. Resour.">
        <title>The genomes of chicory, endive, great burdock and yacon provide insights into Asteraceae palaeo-polyploidization history and plant inulin production.</title>
        <authorList>
            <person name="Fan W."/>
            <person name="Wang S."/>
            <person name="Wang H."/>
            <person name="Wang A."/>
            <person name="Jiang F."/>
            <person name="Liu H."/>
            <person name="Zhao H."/>
            <person name="Xu D."/>
            <person name="Zhang Y."/>
        </authorList>
    </citation>
    <scope>NUCLEOTIDE SEQUENCE [LARGE SCALE GENOMIC DNA]</scope>
    <source>
        <strain evidence="2">cv. Punajuju</strain>
    </source>
</reference>
<name>A0ACB9DVE1_CICIN</name>
<organism evidence="1 2">
    <name type="scientific">Cichorium intybus</name>
    <name type="common">Chicory</name>
    <dbReference type="NCBI Taxonomy" id="13427"/>
    <lineage>
        <taxon>Eukaryota</taxon>
        <taxon>Viridiplantae</taxon>
        <taxon>Streptophyta</taxon>
        <taxon>Embryophyta</taxon>
        <taxon>Tracheophyta</taxon>
        <taxon>Spermatophyta</taxon>
        <taxon>Magnoliopsida</taxon>
        <taxon>eudicotyledons</taxon>
        <taxon>Gunneridae</taxon>
        <taxon>Pentapetalae</taxon>
        <taxon>asterids</taxon>
        <taxon>campanulids</taxon>
        <taxon>Asterales</taxon>
        <taxon>Asteraceae</taxon>
        <taxon>Cichorioideae</taxon>
        <taxon>Cichorieae</taxon>
        <taxon>Cichoriinae</taxon>
        <taxon>Cichorium</taxon>
    </lineage>
</organism>
<gene>
    <name evidence="1" type="ORF">L2E82_21151</name>
</gene>
<sequence>MSDQKYISIRLQDLVPGCSKVAGKAVMFDEIINYVQSLQRKVEFLSMKLATVNPRMDFNIEGLLAKDANDGNYNFGLKNVGTLLSINVLAIGRDCFVGGCRQVQAKEII</sequence>
<accession>A0ACB9DVE1</accession>
<dbReference type="Proteomes" id="UP001055811">
    <property type="component" value="Linkage Group LG04"/>
</dbReference>
<reference evidence="1 2" key="2">
    <citation type="journal article" date="2022" name="Mol. Ecol. Resour.">
        <title>The genomes of chicory, endive, great burdock and yacon provide insights into Asteraceae paleo-polyploidization history and plant inulin production.</title>
        <authorList>
            <person name="Fan W."/>
            <person name="Wang S."/>
            <person name="Wang H."/>
            <person name="Wang A."/>
            <person name="Jiang F."/>
            <person name="Liu H."/>
            <person name="Zhao H."/>
            <person name="Xu D."/>
            <person name="Zhang Y."/>
        </authorList>
    </citation>
    <scope>NUCLEOTIDE SEQUENCE [LARGE SCALE GENOMIC DNA]</scope>
    <source>
        <strain evidence="2">cv. Punajuju</strain>
        <tissue evidence="1">Leaves</tissue>
    </source>
</reference>
<protein>
    <submittedName>
        <fullName evidence="1">Uncharacterized protein</fullName>
    </submittedName>
</protein>
<dbReference type="EMBL" id="CM042012">
    <property type="protein sequence ID" value="KAI3750512.1"/>
    <property type="molecule type" value="Genomic_DNA"/>
</dbReference>
<evidence type="ECO:0000313" key="2">
    <source>
        <dbReference type="Proteomes" id="UP001055811"/>
    </source>
</evidence>
<keyword evidence="2" id="KW-1185">Reference proteome</keyword>
<proteinExistence type="predicted"/>